<dbReference type="SMART" id="SM00487">
    <property type="entry name" value="DEXDc"/>
    <property type="match status" value="1"/>
</dbReference>
<dbReference type="NCBIfam" id="TIGR00595">
    <property type="entry name" value="priA"/>
    <property type="match status" value="1"/>
</dbReference>
<dbReference type="EC" id="5.6.2.4" evidence="12"/>
<dbReference type="Proteomes" id="UP000616201">
    <property type="component" value="Unassembled WGS sequence"/>
</dbReference>
<dbReference type="FunFam" id="3.40.50.300:FF:000489">
    <property type="entry name" value="Primosome assembly protein PriA"/>
    <property type="match status" value="1"/>
</dbReference>
<evidence type="ECO:0000256" key="6">
    <source>
        <dbReference type="ARBA" id="ARBA00022806"/>
    </source>
</evidence>
<evidence type="ECO:0000256" key="8">
    <source>
        <dbReference type="ARBA" id="ARBA00022840"/>
    </source>
</evidence>
<keyword evidence="5 12" id="KW-0378">Hydrolase</keyword>
<sequence>MANEELFDDHHSTLFIEVILPLAIAKTYTYRVPQDLNSRIQVGVRVIVQFGRNKIYSAIVRSIQKEAPQKYEAKYILDVVDDQPIVLPKQLELWDWMASYYMCYLGEIMQAALPAALKMASETKIVASNNPELDRSTLSDKAFLVLDALDIAPELKVSDVMKILGQKSVFPLLKSLFDKGFILISEEIKQRYKAKTKAYLTLNPEFSDAEGFKELLDSLNKAEKQQDAVLAFFQLQKVKKDISRKEVMELAGVAAGTLKALIDKEIFVVNEKVVSRFAGYDVDIQKEYSFSPAQQTALEEVHRGFAEKDVLLLHGVTASGKTQIYIRLIEEMLASGKSALFLLPEIALTTQITERLKLYFGNKLGVYHSKFNDNERAEVWHKVMSKEFQVVVGARSSIFLPFQDLGLIIVDEEHETSYKQQDPAPRYHARDTAIYLASKFGSKILLGSATPSIESYYNAKAEKYALVELKERYGDAEVPSIQILNMTEEGRKDDMFTYFTGTLLRSMEESIAKKEQIILFQNRRGHTPFLQCKTCGWVAKCVNCDVSLTYHKATHHLHCHYCGHTEPPVSVCPACGMPHIDSKGFGTERVEEELQLLLPKARIARLDLDSTKGKYGFDKILTAFDEQEYDILIGTQMIAKGLDFGRVNLIGILNADSMINYPDFRAYERAFTLFSQVAGRAGRRQSESKVIIQTYTPNHRVLQQVVNHDYEGMFNQEIIERKNYHYPPFYKLIQISLKHSSQQTAQDAAQRLAQLLRTQLAHRVIGPEPPLISRVRNQYIQNITLKIDRVGISVSKVKEFLTKSIVLFQVDKNNNGVRVLLDVDPY</sequence>
<feature type="binding site" evidence="12">
    <location>
        <position position="572"/>
    </location>
    <ligand>
        <name>Zn(2+)</name>
        <dbReference type="ChEBI" id="CHEBI:29105"/>
        <label>1</label>
    </ligand>
</feature>
<evidence type="ECO:0000256" key="9">
    <source>
        <dbReference type="ARBA" id="ARBA00023125"/>
    </source>
</evidence>
<keyword evidence="2 12" id="KW-0235">DNA replication</keyword>
<feature type="binding site" evidence="12">
    <location>
        <position position="562"/>
    </location>
    <ligand>
        <name>Zn(2+)</name>
        <dbReference type="ChEBI" id="CHEBI:29105"/>
        <label>2</label>
    </ligand>
</feature>
<keyword evidence="15" id="KW-1185">Reference proteome</keyword>
<dbReference type="InterPro" id="IPR040498">
    <property type="entry name" value="PriA_CRR"/>
</dbReference>
<keyword evidence="6 12" id="KW-0347">Helicase</keyword>
<dbReference type="SUPFAM" id="SSF52540">
    <property type="entry name" value="P-loop containing nucleoside triphosphate hydrolases"/>
    <property type="match status" value="2"/>
</dbReference>
<evidence type="ECO:0000259" key="13">
    <source>
        <dbReference type="PROSITE" id="PS51192"/>
    </source>
</evidence>
<comment type="catalytic activity">
    <reaction evidence="12">
        <text>Couples ATP hydrolysis with the unwinding of duplex DNA by translocating in the 3'-5' direction.</text>
        <dbReference type="EC" id="5.6.2.4"/>
    </reaction>
</comment>
<comment type="cofactor">
    <cofactor evidence="12">
        <name>Zn(2+)</name>
        <dbReference type="ChEBI" id="CHEBI:29105"/>
    </cofactor>
    <text evidence="12">Binds 2 zinc ions per subunit.</text>
</comment>
<organism evidence="14 15">
    <name type="scientific">Sphingobacterium hungaricum</name>
    <dbReference type="NCBI Taxonomy" id="2082723"/>
    <lineage>
        <taxon>Bacteria</taxon>
        <taxon>Pseudomonadati</taxon>
        <taxon>Bacteroidota</taxon>
        <taxon>Sphingobacteriia</taxon>
        <taxon>Sphingobacteriales</taxon>
        <taxon>Sphingobacteriaceae</taxon>
        <taxon>Sphingobacterium</taxon>
    </lineage>
</organism>
<dbReference type="Pfam" id="PF00270">
    <property type="entry name" value="DEAD"/>
    <property type="match status" value="1"/>
</dbReference>
<dbReference type="GO" id="GO:0016787">
    <property type="term" value="F:hydrolase activity"/>
    <property type="evidence" value="ECO:0007669"/>
    <property type="project" value="UniProtKB-KW"/>
</dbReference>
<comment type="subunit">
    <text evidence="12">Component of the replication restart primosome.</text>
</comment>
<dbReference type="Pfam" id="PF00271">
    <property type="entry name" value="Helicase_C"/>
    <property type="match status" value="1"/>
</dbReference>
<evidence type="ECO:0000256" key="1">
    <source>
        <dbReference type="ARBA" id="ARBA00022515"/>
    </source>
</evidence>
<dbReference type="Pfam" id="PF17764">
    <property type="entry name" value="PriA_3primeBD"/>
    <property type="match status" value="1"/>
</dbReference>
<dbReference type="EMBL" id="PRDK01000005">
    <property type="protein sequence ID" value="MBE8713630.1"/>
    <property type="molecule type" value="Genomic_DNA"/>
</dbReference>
<dbReference type="GO" id="GO:0006269">
    <property type="term" value="P:DNA replication, synthesis of primer"/>
    <property type="evidence" value="ECO:0007669"/>
    <property type="project" value="UniProtKB-KW"/>
</dbReference>
<dbReference type="GO" id="GO:0008270">
    <property type="term" value="F:zinc ion binding"/>
    <property type="evidence" value="ECO:0007669"/>
    <property type="project" value="UniProtKB-UniRule"/>
</dbReference>
<dbReference type="GO" id="GO:1990077">
    <property type="term" value="C:primosome complex"/>
    <property type="evidence" value="ECO:0007669"/>
    <property type="project" value="UniProtKB-UniRule"/>
</dbReference>
<dbReference type="InterPro" id="IPR001650">
    <property type="entry name" value="Helicase_C-like"/>
</dbReference>
<evidence type="ECO:0000313" key="15">
    <source>
        <dbReference type="Proteomes" id="UP000616201"/>
    </source>
</evidence>
<dbReference type="Pfam" id="PF18074">
    <property type="entry name" value="PriA_C"/>
    <property type="match status" value="1"/>
</dbReference>
<comment type="function">
    <text evidence="12">Initiates the restart of stalled replication forks, which reloads the replicative helicase on sites other than the origin of replication. Recognizes and binds to abandoned replication forks and remodels them to uncover a helicase loading site. Promotes assembly of the primosome at these replication forks.</text>
</comment>
<dbReference type="CDD" id="cd18804">
    <property type="entry name" value="SF2_C_priA"/>
    <property type="match status" value="1"/>
</dbReference>
<dbReference type="InterPro" id="IPR011545">
    <property type="entry name" value="DEAD/DEAH_box_helicase_dom"/>
</dbReference>
<comment type="similarity">
    <text evidence="12">Belongs to the helicase family. PriA subfamily.</text>
</comment>
<dbReference type="InterPro" id="IPR041236">
    <property type="entry name" value="PriA_C"/>
</dbReference>
<keyword evidence="8 12" id="KW-0067">ATP-binding</keyword>
<keyword evidence="9 12" id="KW-0238">DNA-binding</keyword>
<keyword evidence="10 12" id="KW-0413">Isomerase</keyword>
<comment type="caution">
    <text evidence="14">The sequence shown here is derived from an EMBL/GenBank/DDBJ whole genome shotgun (WGS) entry which is preliminary data.</text>
</comment>
<dbReference type="PROSITE" id="PS51192">
    <property type="entry name" value="HELICASE_ATP_BIND_1"/>
    <property type="match status" value="1"/>
</dbReference>
<feature type="binding site" evidence="12">
    <location>
        <position position="559"/>
    </location>
    <ligand>
        <name>Zn(2+)</name>
        <dbReference type="ChEBI" id="CHEBI:29105"/>
        <label>2</label>
    </ligand>
</feature>
<comment type="catalytic activity">
    <reaction evidence="11 12">
        <text>ATP + H2O = ADP + phosphate + H(+)</text>
        <dbReference type="Rhea" id="RHEA:13065"/>
        <dbReference type="ChEBI" id="CHEBI:15377"/>
        <dbReference type="ChEBI" id="CHEBI:15378"/>
        <dbReference type="ChEBI" id="CHEBI:30616"/>
        <dbReference type="ChEBI" id="CHEBI:43474"/>
        <dbReference type="ChEBI" id="CHEBI:456216"/>
        <dbReference type="EC" id="5.6.2.4"/>
    </reaction>
</comment>
<dbReference type="GO" id="GO:0006270">
    <property type="term" value="P:DNA replication initiation"/>
    <property type="evidence" value="ECO:0007669"/>
    <property type="project" value="TreeGrafter"/>
</dbReference>
<dbReference type="GO" id="GO:0003677">
    <property type="term" value="F:DNA binding"/>
    <property type="evidence" value="ECO:0007669"/>
    <property type="project" value="UniProtKB-UniRule"/>
</dbReference>
<dbReference type="GO" id="GO:0005524">
    <property type="term" value="F:ATP binding"/>
    <property type="evidence" value="ECO:0007669"/>
    <property type="project" value="UniProtKB-UniRule"/>
</dbReference>
<proteinExistence type="inferred from homology"/>
<feature type="binding site" evidence="12">
    <location>
        <position position="541"/>
    </location>
    <ligand>
        <name>Zn(2+)</name>
        <dbReference type="ChEBI" id="CHEBI:29105"/>
        <label>2</label>
    </ligand>
</feature>
<dbReference type="InterPro" id="IPR014001">
    <property type="entry name" value="Helicase_ATP-bd"/>
</dbReference>
<dbReference type="Gene3D" id="3.40.1440.60">
    <property type="entry name" value="PriA, 3(prime) DNA-binding domain"/>
    <property type="match status" value="1"/>
</dbReference>
<keyword evidence="7 12" id="KW-0862">Zinc</keyword>
<dbReference type="HAMAP" id="MF_00983">
    <property type="entry name" value="PriA"/>
    <property type="match status" value="1"/>
</dbReference>
<keyword evidence="3 12" id="KW-0479">Metal-binding</keyword>
<dbReference type="RefSeq" id="WP_196933793.1">
    <property type="nucleotide sequence ID" value="NZ_MU158697.1"/>
</dbReference>
<dbReference type="PANTHER" id="PTHR30580">
    <property type="entry name" value="PRIMOSOMAL PROTEIN N"/>
    <property type="match status" value="1"/>
</dbReference>
<protein>
    <recommendedName>
        <fullName evidence="12">Replication restart protein PriA</fullName>
    </recommendedName>
    <alternativeName>
        <fullName evidence="12">ATP-dependent DNA helicase PriA</fullName>
        <ecNumber evidence="12">5.6.2.4</ecNumber>
    </alternativeName>
    <alternativeName>
        <fullName evidence="12">DNA 3'-5' helicase PriA</fullName>
    </alternativeName>
</protein>
<evidence type="ECO:0000256" key="5">
    <source>
        <dbReference type="ARBA" id="ARBA00022801"/>
    </source>
</evidence>
<dbReference type="SMART" id="SM00490">
    <property type="entry name" value="HELICc"/>
    <property type="match status" value="1"/>
</dbReference>
<dbReference type="InterPro" id="IPR027417">
    <property type="entry name" value="P-loop_NTPase"/>
</dbReference>
<evidence type="ECO:0000256" key="2">
    <source>
        <dbReference type="ARBA" id="ARBA00022705"/>
    </source>
</evidence>
<reference evidence="14" key="1">
    <citation type="submission" date="2018-02" db="EMBL/GenBank/DDBJ databases">
        <authorList>
            <person name="Vasarhelyi B.M."/>
            <person name="Deshmukh S."/>
            <person name="Balint B."/>
            <person name="Kukolya J."/>
        </authorList>
    </citation>
    <scope>NUCLEOTIDE SEQUENCE</scope>
    <source>
        <strain evidence="14">KB22</strain>
    </source>
</reference>
<evidence type="ECO:0000256" key="10">
    <source>
        <dbReference type="ARBA" id="ARBA00023235"/>
    </source>
</evidence>
<dbReference type="GO" id="GO:0006302">
    <property type="term" value="P:double-strand break repair"/>
    <property type="evidence" value="ECO:0007669"/>
    <property type="project" value="InterPro"/>
</dbReference>
<evidence type="ECO:0000313" key="14">
    <source>
        <dbReference type="EMBL" id="MBE8713630.1"/>
    </source>
</evidence>
<feature type="binding site" evidence="12">
    <location>
        <position position="575"/>
    </location>
    <ligand>
        <name>Zn(2+)</name>
        <dbReference type="ChEBI" id="CHEBI:29105"/>
        <label>1</label>
    </ligand>
</feature>
<gene>
    <name evidence="12 14" type="primary">priA</name>
    <name evidence="14" type="ORF">C4F49_08055</name>
</gene>
<evidence type="ECO:0000256" key="7">
    <source>
        <dbReference type="ARBA" id="ARBA00022833"/>
    </source>
</evidence>
<dbReference type="CDD" id="cd17929">
    <property type="entry name" value="DEXHc_priA"/>
    <property type="match status" value="1"/>
</dbReference>
<dbReference type="GO" id="GO:0043138">
    <property type="term" value="F:3'-5' DNA helicase activity"/>
    <property type="evidence" value="ECO:0007669"/>
    <property type="project" value="UniProtKB-EC"/>
</dbReference>
<name>A0A928UYC3_9SPHI</name>
<evidence type="ECO:0000256" key="3">
    <source>
        <dbReference type="ARBA" id="ARBA00022723"/>
    </source>
</evidence>
<dbReference type="InterPro" id="IPR042115">
    <property type="entry name" value="PriA_3primeBD_sf"/>
</dbReference>
<dbReference type="InterPro" id="IPR041222">
    <property type="entry name" value="PriA_3primeBD"/>
</dbReference>
<dbReference type="GO" id="GO:0006310">
    <property type="term" value="P:DNA recombination"/>
    <property type="evidence" value="ECO:0007669"/>
    <property type="project" value="InterPro"/>
</dbReference>
<evidence type="ECO:0000256" key="4">
    <source>
        <dbReference type="ARBA" id="ARBA00022741"/>
    </source>
</evidence>
<dbReference type="PANTHER" id="PTHR30580:SF0">
    <property type="entry name" value="PRIMOSOMAL PROTEIN N"/>
    <property type="match status" value="1"/>
</dbReference>
<dbReference type="FunFam" id="3.40.1440.60:FF:000001">
    <property type="entry name" value="Primosomal protein N"/>
    <property type="match status" value="1"/>
</dbReference>
<dbReference type="Pfam" id="PF18319">
    <property type="entry name" value="Zn_ribbon_PriA"/>
    <property type="match status" value="1"/>
</dbReference>
<keyword evidence="4 12" id="KW-0547">Nucleotide-binding</keyword>
<feature type="domain" description="Helicase ATP-binding" evidence="13">
    <location>
        <begin position="302"/>
        <end position="469"/>
    </location>
</feature>
<evidence type="ECO:0000256" key="12">
    <source>
        <dbReference type="HAMAP-Rule" id="MF_00983"/>
    </source>
</evidence>
<feature type="binding site" evidence="12">
    <location>
        <position position="532"/>
    </location>
    <ligand>
        <name>Zn(2+)</name>
        <dbReference type="ChEBI" id="CHEBI:29105"/>
        <label>1</label>
    </ligand>
</feature>
<dbReference type="Gene3D" id="3.40.50.300">
    <property type="entry name" value="P-loop containing nucleotide triphosphate hydrolases"/>
    <property type="match status" value="2"/>
</dbReference>
<feature type="binding site" evidence="12">
    <location>
        <position position="544"/>
    </location>
    <ligand>
        <name>Zn(2+)</name>
        <dbReference type="ChEBI" id="CHEBI:29105"/>
        <label>2</label>
    </ligand>
</feature>
<dbReference type="InterPro" id="IPR005259">
    <property type="entry name" value="PriA"/>
</dbReference>
<feature type="binding site" evidence="12">
    <location>
        <position position="535"/>
    </location>
    <ligand>
        <name>Zn(2+)</name>
        <dbReference type="ChEBI" id="CHEBI:29105"/>
        <label>1</label>
    </ligand>
</feature>
<dbReference type="AlphaFoldDB" id="A0A928UYC3"/>
<evidence type="ECO:0000256" key="11">
    <source>
        <dbReference type="ARBA" id="ARBA00048988"/>
    </source>
</evidence>
<accession>A0A928UYC3</accession>
<keyword evidence="1 12" id="KW-0639">Primosome</keyword>